<feature type="coiled-coil region" evidence="1">
    <location>
        <begin position="17"/>
        <end position="55"/>
    </location>
</feature>
<dbReference type="HOGENOM" id="CLU_742499_0_0_1"/>
<feature type="region of interest" description="Disordered" evidence="2">
    <location>
        <begin position="228"/>
        <end position="249"/>
    </location>
</feature>
<name>A7S3X6_NEMVE</name>
<dbReference type="Proteomes" id="UP000001593">
    <property type="component" value="Unassembled WGS sequence"/>
</dbReference>
<evidence type="ECO:0000313" key="3">
    <source>
        <dbReference type="EMBL" id="EDO41563.1"/>
    </source>
</evidence>
<reference evidence="3 4" key="1">
    <citation type="journal article" date="2007" name="Science">
        <title>Sea anemone genome reveals ancestral eumetazoan gene repertoire and genomic organization.</title>
        <authorList>
            <person name="Putnam N.H."/>
            <person name="Srivastava M."/>
            <person name="Hellsten U."/>
            <person name="Dirks B."/>
            <person name="Chapman J."/>
            <person name="Salamov A."/>
            <person name="Terry A."/>
            <person name="Shapiro H."/>
            <person name="Lindquist E."/>
            <person name="Kapitonov V.V."/>
            <person name="Jurka J."/>
            <person name="Genikhovich G."/>
            <person name="Grigoriev I.V."/>
            <person name="Lucas S.M."/>
            <person name="Steele R.E."/>
            <person name="Finnerty J.R."/>
            <person name="Technau U."/>
            <person name="Martindale M.Q."/>
            <person name="Rokhsar D.S."/>
        </authorList>
    </citation>
    <scope>NUCLEOTIDE SEQUENCE [LARGE SCALE GENOMIC DNA]</scope>
    <source>
        <strain evidence="4">CH2 X CH6</strain>
    </source>
</reference>
<evidence type="ECO:0000256" key="2">
    <source>
        <dbReference type="SAM" id="MobiDB-lite"/>
    </source>
</evidence>
<accession>A7S3X6</accession>
<sequence length="373" mass="42859">MAKHANVAEEGLLQIRLKAIEKEERVALRELKREKTKLENELHRQEEEYFNLQRVFSDDTLLSVSDSFKRHIPPGPPPTKARIPRRRLQYLLDLLRAMPSEEDARVRRRHLRHIGGGSFDSKSSEDFSKTSQNLQSHYCLDPQKGNRIKSAPPTQLRRQQAALEAQNHLISEASRNDVQIDVHLSPDIPQTKKFENMKERFKAKETIAPLTAPHRSFGKRIVEEAWNSDKEDEALGQTKQSDSWAKGNDHVLIGSPVKERHVMAKQGVSRDKKTRRASSAIENEHARRNKYGHQKARAKSAMGERNSRGDYEDRKGNDARSGINTGCTFSPRYYSETENQFRTDKLDLWGTQVQCTAHYHTAANDREVLGPRK</sequence>
<protein>
    <submittedName>
        <fullName evidence="3">Uncharacterized protein</fullName>
    </submittedName>
</protein>
<dbReference type="EMBL" id="DS469575">
    <property type="protein sequence ID" value="EDO41563.1"/>
    <property type="molecule type" value="Genomic_DNA"/>
</dbReference>
<dbReference type="InParanoid" id="A7S3X6"/>
<organism evidence="3 4">
    <name type="scientific">Nematostella vectensis</name>
    <name type="common">Starlet sea anemone</name>
    <dbReference type="NCBI Taxonomy" id="45351"/>
    <lineage>
        <taxon>Eukaryota</taxon>
        <taxon>Metazoa</taxon>
        <taxon>Cnidaria</taxon>
        <taxon>Anthozoa</taxon>
        <taxon>Hexacorallia</taxon>
        <taxon>Actiniaria</taxon>
        <taxon>Edwardsiidae</taxon>
        <taxon>Nematostella</taxon>
    </lineage>
</organism>
<evidence type="ECO:0000256" key="1">
    <source>
        <dbReference type="SAM" id="Coils"/>
    </source>
</evidence>
<dbReference type="AlphaFoldDB" id="A7S3X6"/>
<feature type="compositionally biased region" description="Basic residues" evidence="2">
    <location>
        <begin position="287"/>
        <end position="298"/>
    </location>
</feature>
<keyword evidence="1" id="KW-0175">Coiled coil</keyword>
<proteinExistence type="predicted"/>
<feature type="compositionally biased region" description="Basic and acidic residues" evidence="2">
    <location>
        <begin position="305"/>
        <end position="318"/>
    </location>
</feature>
<gene>
    <name evidence="3" type="ORF">NEMVEDRAFT_v1g242677</name>
</gene>
<keyword evidence="4" id="KW-1185">Reference proteome</keyword>
<feature type="region of interest" description="Disordered" evidence="2">
    <location>
        <begin position="263"/>
        <end position="324"/>
    </location>
</feature>
<evidence type="ECO:0000313" key="4">
    <source>
        <dbReference type="Proteomes" id="UP000001593"/>
    </source>
</evidence>